<dbReference type="InterPro" id="IPR000836">
    <property type="entry name" value="PRTase_dom"/>
</dbReference>
<dbReference type="AlphaFoldDB" id="W6PEK5"/>
<dbReference type="InterPro" id="IPR029057">
    <property type="entry name" value="PRTase-like"/>
</dbReference>
<reference evidence="1 2" key="1">
    <citation type="submission" date="2013-12" db="EMBL/GenBank/DDBJ databases">
        <title>Improved hybrid genome assemblies of Bacteroides xylanisolvens SD CC 1b and Bacteroides xylanisolvens SD CC 2a using Illumina and 454 Sequencing.</title>
        <authorList>
            <person name="Ramaraj T."/>
            <person name="Sundararajan A."/>
            <person name="Mudge J."/>
            <person name="Schilkey F.D."/>
            <person name="Delvecchio V."/>
            <person name="Donlon M."/>
            <person name="Ziemer C."/>
        </authorList>
    </citation>
    <scope>NUCLEOTIDE SEQUENCE [LARGE SCALE GENOMIC DNA]</scope>
</reference>
<dbReference type="CDD" id="cd06223">
    <property type="entry name" value="PRTases_typeI"/>
    <property type="match status" value="1"/>
</dbReference>
<gene>
    <name evidence="1" type="ORF">BN890_660</name>
</gene>
<dbReference type="Proteomes" id="UP000019380">
    <property type="component" value="Unassembled WGS sequence"/>
</dbReference>
<evidence type="ECO:0008006" key="3">
    <source>
        <dbReference type="Google" id="ProtNLM"/>
    </source>
</evidence>
<organism evidence="1 2">
    <name type="scientific">Bacteroides xylanisolvens SD CC 1b</name>
    <dbReference type="NCBI Taxonomy" id="702447"/>
    <lineage>
        <taxon>Bacteria</taxon>
        <taxon>Pseudomonadati</taxon>
        <taxon>Bacteroidota</taxon>
        <taxon>Bacteroidia</taxon>
        <taxon>Bacteroidales</taxon>
        <taxon>Bacteroidaceae</taxon>
        <taxon>Bacteroides</taxon>
    </lineage>
</organism>
<evidence type="ECO:0000313" key="1">
    <source>
        <dbReference type="EMBL" id="CDM02520.1"/>
    </source>
</evidence>
<dbReference type="RefSeq" id="WP_225679488.1">
    <property type="nucleotide sequence ID" value="NZ_ADKP01000055.1"/>
</dbReference>
<accession>W6PEK5</accession>
<dbReference type="SUPFAM" id="SSF53271">
    <property type="entry name" value="PRTase-like"/>
    <property type="match status" value="1"/>
</dbReference>
<dbReference type="EMBL" id="CBXG010000001">
    <property type="protein sequence ID" value="CDM02520.1"/>
    <property type="molecule type" value="Genomic_DNA"/>
</dbReference>
<proteinExistence type="predicted"/>
<dbReference type="Gene3D" id="3.40.50.2020">
    <property type="match status" value="1"/>
</dbReference>
<comment type="caution">
    <text evidence="1">The sequence shown here is derived from an EMBL/GenBank/DDBJ whole genome shotgun (WGS) entry which is preliminary data.</text>
</comment>
<protein>
    <recommendedName>
        <fullName evidence="3">Phosphoribosyltransferase domain-containing protein</fullName>
    </recommendedName>
</protein>
<name>W6PEK5_9BACE</name>
<evidence type="ECO:0000313" key="2">
    <source>
        <dbReference type="Proteomes" id="UP000019380"/>
    </source>
</evidence>
<sequence>MAYFMAIAFARTPELTSRRADFTLMIIPASTNERHELRFRNFSVEFTGLLRIANGYDAITVTRDREEYKGQHYKNKTDNLHFDEAAIRGRHILLFDDLLTTGAGLSQVSRKLLACGALSVTGLFLAKTLPPEDEYDFLPVEEAPATE</sequence>